<dbReference type="Proteomes" id="UP000235023">
    <property type="component" value="Unassembled WGS sequence"/>
</dbReference>
<evidence type="ECO:0000313" key="2">
    <source>
        <dbReference type="EMBL" id="PLN79367.1"/>
    </source>
</evidence>
<sequence length="185" mass="20473">MRHSPRSLQTESEASSRLTGPAFASTAAPQPVGKGKRKRKQNKLFLSVSCPLKPGSESGTMTPLSLSLPPWCDPARWLPGLDGIGTCRGIAMWIDQRPLASVLAWDYHRVLKNLIVVHEICPLRIGWDVGCRLCLFQPSQPATRILLKELIFSPGPVAITRQFTSDCAERFNAIGRYCHLRARLG</sequence>
<feature type="region of interest" description="Disordered" evidence="1">
    <location>
        <begin position="1"/>
        <end position="40"/>
    </location>
</feature>
<accession>A0A2J5HQB5</accession>
<name>A0A2J5HQB5_9EURO</name>
<dbReference type="AlphaFoldDB" id="A0A2J5HQB5"/>
<evidence type="ECO:0000313" key="3">
    <source>
        <dbReference type="Proteomes" id="UP000235023"/>
    </source>
</evidence>
<protein>
    <submittedName>
        <fullName evidence="2">Uncharacterized protein</fullName>
    </submittedName>
</protein>
<dbReference type="EMBL" id="KZ559561">
    <property type="protein sequence ID" value="PLN79367.1"/>
    <property type="molecule type" value="Genomic_DNA"/>
</dbReference>
<keyword evidence="3" id="KW-1185">Reference proteome</keyword>
<evidence type="ECO:0000256" key="1">
    <source>
        <dbReference type="SAM" id="MobiDB-lite"/>
    </source>
</evidence>
<feature type="compositionally biased region" description="Polar residues" evidence="1">
    <location>
        <begin position="1"/>
        <end position="18"/>
    </location>
</feature>
<proteinExistence type="predicted"/>
<organism evidence="2 3">
    <name type="scientific">Aspergillus taichungensis</name>
    <dbReference type="NCBI Taxonomy" id="482145"/>
    <lineage>
        <taxon>Eukaryota</taxon>
        <taxon>Fungi</taxon>
        <taxon>Dikarya</taxon>
        <taxon>Ascomycota</taxon>
        <taxon>Pezizomycotina</taxon>
        <taxon>Eurotiomycetes</taxon>
        <taxon>Eurotiomycetidae</taxon>
        <taxon>Eurotiales</taxon>
        <taxon>Aspergillaceae</taxon>
        <taxon>Aspergillus</taxon>
        <taxon>Aspergillus subgen. Circumdati</taxon>
    </lineage>
</organism>
<reference evidence="3" key="1">
    <citation type="submission" date="2017-12" db="EMBL/GenBank/DDBJ databases">
        <authorList>
            <consortium name="DOE Joint Genome Institute"/>
            <person name="Mondo S.J."/>
            <person name="Kjaerbolling I."/>
            <person name="Vesth T.C."/>
            <person name="Frisvad J.C."/>
            <person name="Nybo J.L."/>
            <person name="Theobald S."/>
            <person name="Kuo A."/>
            <person name="Bowyer P."/>
            <person name="Matsuda Y."/>
            <person name="Lyhne E.K."/>
            <person name="Kogle M.E."/>
            <person name="Clum A."/>
            <person name="Lipzen A."/>
            <person name="Salamov A."/>
            <person name="Ngan C.Y."/>
            <person name="Daum C."/>
            <person name="Chiniquy J."/>
            <person name="Barry K."/>
            <person name="LaButti K."/>
            <person name="Haridas S."/>
            <person name="Simmons B.A."/>
            <person name="Magnuson J.K."/>
            <person name="Mortensen U.H."/>
            <person name="Larsen T.O."/>
            <person name="Grigoriev I.V."/>
            <person name="Baker S.E."/>
            <person name="Andersen M.R."/>
            <person name="Nordberg H.P."/>
            <person name="Cantor M.N."/>
            <person name="Hua S.X."/>
        </authorList>
    </citation>
    <scope>NUCLEOTIDE SEQUENCE [LARGE SCALE GENOMIC DNA]</scope>
    <source>
        <strain evidence="3">IBT 19404</strain>
    </source>
</reference>
<gene>
    <name evidence="2" type="ORF">BDW42DRAFT_172945</name>
</gene>